<keyword evidence="9" id="KW-1185">Reference proteome</keyword>
<dbReference type="Pfam" id="PF20582">
    <property type="entry name" value="UPF0758_N"/>
    <property type="match status" value="1"/>
</dbReference>
<dbReference type="Pfam" id="PF04002">
    <property type="entry name" value="RadC"/>
    <property type="match status" value="1"/>
</dbReference>
<keyword evidence="1" id="KW-0645">Protease</keyword>
<evidence type="ECO:0000256" key="6">
    <source>
        <dbReference type="RuleBase" id="RU003797"/>
    </source>
</evidence>
<feature type="domain" description="MPN" evidence="7">
    <location>
        <begin position="215"/>
        <end position="337"/>
    </location>
</feature>
<dbReference type="EMBL" id="JBHSLF010000015">
    <property type="protein sequence ID" value="MFC5343859.1"/>
    <property type="molecule type" value="Genomic_DNA"/>
</dbReference>
<evidence type="ECO:0000313" key="9">
    <source>
        <dbReference type="Proteomes" id="UP001596152"/>
    </source>
</evidence>
<dbReference type="InterPro" id="IPR001405">
    <property type="entry name" value="UPF0758"/>
</dbReference>
<dbReference type="InterPro" id="IPR035965">
    <property type="entry name" value="PAS-like_dom_sf"/>
</dbReference>
<dbReference type="Gene3D" id="3.40.140.10">
    <property type="entry name" value="Cytidine Deaminase, domain 2"/>
    <property type="match status" value="1"/>
</dbReference>
<organism evidence="8 9">
    <name type="scientific">Brevundimonas staleyi</name>
    <dbReference type="NCBI Taxonomy" id="74326"/>
    <lineage>
        <taxon>Bacteria</taxon>
        <taxon>Pseudomonadati</taxon>
        <taxon>Pseudomonadota</taxon>
        <taxon>Alphaproteobacteria</taxon>
        <taxon>Caulobacterales</taxon>
        <taxon>Caulobacteraceae</taxon>
        <taxon>Brevundimonas</taxon>
    </lineage>
</organism>
<dbReference type="Gene3D" id="3.30.450.20">
    <property type="entry name" value="PAS domain"/>
    <property type="match status" value="1"/>
</dbReference>
<gene>
    <name evidence="8" type="primary">radC</name>
    <name evidence="8" type="ORF">ACFPIE_08045</name>
</gene>
<comment type="similarity">
    <text evidence="6">Belongs to the UPF0758 family.</text>
</comment>
<reference evidence="9" key="1">
    <citation type="journal article" date="2019" name="Int. J. Syst. Evol. Microbiol.">
        <title>The Global Catalogue of Microorganisms (GCM) 10K type strain sequencing project: providing services to taxonomists for standard genome sequencing and annotation.</title>
        <authorList>
            <consortium name="The Broad Institute Genomics Platform"/>
            <consortium name="The Broad Institute Genome Sequencing Center for Infectious Disease"/>
            <person name="Wu L."/>
            <person name="Ma J."/>
        </authorList>
    </citation>
    <scope>NUCLEOTIDE SEQUENCE [LARGE SCALE GENOMIC DNA]</scope>
    <source>
        <strain evidence="9">JCM 12125</strain>
    </source>
</reference>
<dbReference type="PROSITE" id="PS01302">
    <property type="entry name" value="UPF0758"/>
    <property type="match status" value="1"/>
</dbReference>
<protein>
    <submittedName>
        <fullName evidence="8">DNA repair protein RadC</fullName>
    </submittedName>
</protein>
<accession>A0ABW0FR17</accession>
<evidence type="ECO:0000256" key="1">
    <source>
        <dbReference type="ARBA" id="ARBA00022670"/>
    </source>
</evidence>
<evidence type="ECO:0000256" key="2">
    <source>
        <dbReference type="ARBA" id="ARBA00022723"/>
    </source>
</evidence>
<dbReference type="PANTHER" id="PTHR30471:SF3">
    <property type="entry name" value="UPF0758 PROTEIN YEES-RELATED"/>
    <property type="match status" value="1"/>
</dbReference>
<dbReference type="CDD" id="cd08071">
    <property type="entry name" value="MPN_DUF2466"/>
    <property type="match status" value="1"/>
</dbReference>
<keyword evidence="4" id="KW-0862">Zinc</keyword>
<evidence type="ECO:0000256" key="5">
    <source>
        <dbReference type="ARBA" id="ARBA00023049"/>
    </source>
</evidence>
<dbReference type="InterPro" id="IPR025657">
    <property type="entry name" value="RadC_JAB"/>
</dbReference>
<dbReference type="SUPFAM" id="SSF55785">
    <property type="entry name" value="PYP-like sensor domain (PAS domain)"/>
    <property type="match status" value="1"/>
</dbReference>
<dbReference type="NCBIfam" id="TIGR00608">
    <property type="entry name" value="radc"/>
    <property type="match status" value="1"/>
</dbReference>
<dbReference type="PANTHER" id="PTHR30471">
    <property type="entry name" value="DNA REPAIR PROTEIN RADC"/>
    <property type="match status" value="1"/>
</dbReference>
<proteinExistence type="inferred from homology"/>
<comment type="caution">
    <text evidence="8">The sequence shown here is derived from an EMBL/GenBank/DDBJ whole genome shotgun (WGS) entry which is preliminary data.</text>
</comment>
<dbReference type="Proteomes" id="UP001596152">
    <property type="component" value="Unassembled WGS sequence"/>
</dbReference>
<keyword evidence="2" id="KW-0479">Metal-binding</keyword>
<dbReference type="InterPro" id="IPR013656">
    <property type="entry name" value="PAS_4"/>
</dbReference>
<dbReference type="PROSITE" id="PS50249">
    <property type="entry name" value="MPN"/>
    <property type="match status" value="1"/>
</dbReference>
<dbReference type="InterPro" id="IPR037518">
    <property type="entry name" value="MPN"/>
</dbReference>
<keyword evidence="3" id="KW-0378">Hydrolase</keyword>
<evidence type="ECO:0000256" key="4">
    <source>
        <dbReference type="ARBA" id="ARBA00022833"/>
    </source>
</evidence>
<name>A0ABW0FR17_9CAUL</name>
<keyword evidence="5" id="KW-0482">Metalloprotease</keyword>
<sequence length="345" mass="37816">MKTFVAVLRGADHIFEFVNDAHKEAFGERGLIGKARADMFPELNQQGFAAAPRRAFETGRTVYMQSKAADFDVMPDGLQRSRRLDISYEPMRDAKGEVTGLYVHGRDVTTIGDHPLEARATSAGLDALSDAELLTLHLYHGTLDTDAAERAEYLLSRFGSLRGVLSASIPSLMQLAPEHLRSTSRSLSASTALNLKIVREIGRRVLFRRIASRPVLASSSTLKAYLHGILAGEPREKFMVLFLDKSLRLIVCETLAEGTVSHTQVYTREVLRRAIELSASAMILVHNHPSGRGTFSTSDVMMTDAIVSGADALEIEVIDHLLVAGEEVVSLVETRGGPPRGRRAH</sequence>
<evidence type="ECO:0000256" key="3">
    <source>
        <dbReference type="ARBA" id="ARBA00022801"/>
    </source>
</evidence>
<evidence type="ECO:0000313" key="8">
    <source>
        <dbReference type="EMBL" id="MFC5343859.1"/>
    </source>
</evidence>
<dbReference type="Pfam" id="PF08448">
    <property type="entry name" value="PAS_4"/>
    <property type="match status" value="1"/>
</dbReference>
<evidence type="ECO:0000259" key="7">
    <source>
        <dbReference type="PROSITE" id="PS50249"/>
    </source>
</evidence>
<dbReference type="RefSeq" id="WP_374036199.1">
    <property type="nucleotide sequence ID" value="NZ_CP169082.1"/>
</dbReference>
<dbReference type="InterPro" id="IPR020891">
    <property type="entry name" value="UPF0758_CS"/>
</dbReference>
<dbReference type="InterPro" id="IPR046778">
    <property type="entry name" value="UPF0758_N"/>
</dbReference>